<evidence type="ECO:0000256" key="1">
    <source>
        <dbReference type="SAM" id="Phobius"/>
    </source>
</evidence>
<keyword evidence="1" id="KW-1133">Transmembrane helix</keyword>
<proteinExistence type="predicted"/>
<sequence length="222" mass="24467">MDHQNTTLPTTGVYPTETSPVSTLAISQHTFHNQSATMSWMTILSAWLPGAAGVTLLILVFAQRLFETQTKKEIAVLEKEARLAELACKERIAALEKEVRKQAHETRLAELASKERIAVLAQEICLADLATKERIAVMAKEECEMAKAVRLAELAYEERMQKEALASERRIAVRKMEKDVFLARLAHNSPEAPASLAITPPPTHLAPLTMPKAPASLPPHCA</sequence>
<reference evidence="2" key="2">
    <citation type="submission" date="2023-06" db="EMBL/GenBank/DDBJ databases">
        <authorList>
            <consortium name="Lawrence Berkeley National Laboratory"/>
            <person name="Haridas S."/>
            <person name="Hensen N."/>
            <person name="Bonometti L."/>
            <person name="Westerberg I."/>
            <person name="Brannstrom I.O."/>
            <person name="Guillou S."/>
            <person name="Cros-Aarteil S."/>
            <person name="Calhoun S."/>
            <person name="Kuo A."/>
            <person name="Mondo S."/>
            <person name="Pangilinan J."/>
            <person name="Riley R."/>
            <person name="Labutti K."/>
            <person name="Andreopoulos B."/>
            <person name="Lipzen A."/>
            <person name="Chen C."/>
            <person name="Yanf M."/>
            <person name="Daum C."/>
            <person name="Ng V."/>
            <person name="Clum A."/>
            <person name="Steindorff A."/>
            <person name="Ohm R."/>
            <person name="Martin F."/>
            <person name="Silar P."/>
            <person name="Natvig D."/>
            <person name="Lalanne C."/>
            <person name="Gautier V."/>
            <person name="Ament-Velasquez S.L."/>
            <person name="Kruys A."/>
            <person name="Hutchinson M.I."/>
            <person name="Powell A.J."/>
            <person name="Barry K."/>
            <person name="Miller A.N."/>
            <person name="Grigoriev I.V."/>
            <person name="Debuchy R."/>
            <person name="Gladieux P."/>
            <person name="Thoren M.H."/>
            <person name="Johannesson H."/>
        </authorList>
    </citation>
    <scope>NUCLEOTIDE SEQUENCE</scope>
    <source>
        <strain evidence="2">CBS 955.72</strain>
    </source>
</reference>
<accession>A0AAJ0HVR4</accession>
<evidence type="ECO:0000313" key="2">
    <source>
        <dbReference type="EMBL" id="KAK3363805.1"/>
    </source>
</evidence>
<dbReference type="Proteomes" id="UP001275084">
    <property type="component" value="Unassembled WGS sequence"/>
</dbReference>
<reference evidence="2" key="1">
    <citation type="journal article" date="2023" name="Mol. Phylogenet. Evol.">
        <title>Genome-scale phylogeny and comparative genomics of the fungal order Sordariales.</title>
        <authorList>
            <person name="Hensen N."/>
            <person name="Bonometti L."/>
            <person name="Westerberg I."/>
            <person name="Brannstrom I.O."/>
            <person name="Guillou S."/>
            <person name="Cros-Aarteil S."/>
            <person name="Calhoun S."/>
            <person name="Haridas S."/>
            <person name="Kuo A."/>
            <person name="Mondo S."/>
            <person name="Pangilinan J."/>
            <person name="Riley R."/>
            <person name="LaButti K."/>
            <person name="Andreopoulos B."/>
            <person name="Lipzen A."/>
            <person name="Chen C."/>
            <person name="Yan M."/>
            <person name="Daum C."/>
            <person name="Ng V."/>
            <person name="Clum A."/>
            <person name="Steindorff A."/>
            <person name="Ohm R.A."/>
            <person name="Martin F."/>
            <person name="Silar P."/>
            <person name="Natvig D.O."/>
            <person name="Lalanne C."/>
            <person name="Gautier V."/>
            <person name="Ament-Velasquez S.L."/>
            <person name="Kruys A."/>
            <person name="Hutchinson M.I."/>
            <person name="Powell A.J."/>
            <person name="Barry K."/>
            <person name="Miller A.N."/>
            <person name="Grigoriev I.V."/>
            <person name="Debuchy R."/>
            <person name="Gladieux P."/>
            <person name="Hiltunen Thoren M."/>
            <person name="Johannesson H."/>
        </authorList>
    </citation>
    <scope>NUCLEOTIDE SEQUENCE</scope>
    <source>
        <strain evidence="2">CBS 955.72</strain>
    </source>
</reference>
<evidence type="ECO:0000313" key="3">
    <source>
        <dbReference type="Proteomes" id="UP001275084"/>
    </source>
</evidence>
<comment type="caution">
    <text evidence="2">The sequence shown here is derived from an EMBL/GenBank/DDBJ whole genome shotgun (WGS) entry which is preliminary data.</text>
</comment>
<feature type="transmembrane region" description="Helical" evidence="1">
    <location>
        <begin position="40"/>
        <end position="62"/>
    </location>
</feature>
<keyword evidence="1" id="KW-0472">Membrane</keyword>
<name>A0AAJ0HVR4_9PEZI</name>
<keyword evidence="3" id="KW-1185">Reference proteome</keyword>
<gene>
    <name evidence="2" type="ORF">B0T25DRAFT_597235</name>
</gene>
<dbReference type="AlphaFoldDB" id="A0AAJ0HVR4"/>
<keyword evidence="1" id="KW-0812">Transmembrane</keyword>
<dbReference type="EMBL" id="JAUIQD010000001">
    <property type="protein sequence ID" value="KAK3363805.1"/>
    <property type="molecule type" value="Genomic_DNA"/>
</dbReference>
<protein>
    <submittedName>
        <fullName evidence="2">Uncharacterized protein</fullName>
    </submittedName>
</protein>
<organism evidence="2 3">
    <name type="scientific">Lasiosphaeria hispida</name>
    <dbReference type="NCBI Taxonomy" id="260671"/>
    <lineage>
        <taxon>Eukaryota</taxon>
        <taxon>Fungi</taxon>
        <taxon>Dikarya</taxon>
        <taxon>Ascomycota</taxon>
        <taxon>Pezizomycotina</taxon>
        <taxon>Sordariomycetes</taxon>
        <taxon>Sordariomycetidae</taxon>
        <taxon>Sordariales</taxon>
        <taxon>Lasiosphaeriaceae</taxon>
        <taxon>Lasiosphaeria</taxon>
    </lineage>
</organism>